<reference evidence="1" key="1">
    <citation type="submission" date="2022-06" db="EMBL/GenBank/DDBJ databases">
        <title>Uncovering the hologenomic basis of an extraordinary plant invasion.</title>
        <authorList>
            <person name="Bieker V.C."/>
            <person name="Martin M.D."/>
            <person name="Gilbert T."/>
            <person name="Hodgins K."/>
            <person name="Battlay P."/>
            <person name="Petersen B."/>
            <person name="Wilson J."/>
        </authorList>
    </citation>
    <scope>NUCLEOTIDE SEQUENCE</scope>
    <source>
        <strain evidence="1">AA19_3_7</strain>
        <tissue evidence="1">Leaf</tissue>
    </source>
</reference>
<keyword evidence="2" id="KW-1185">Reference proteome</keyword>
<name>A0AAD5CBR2_AMBAR</name>
<feature type="non-terminal residue" evidence="1">
    <location>
        <position position="81"/>
    </location>
</feature>
<dbReference type="AlphaFoldDB" id="A0AAD5CBR2"/>
<organism evidence="1 2">
    <name type="scientific">Ambrosia artemisiifolia</name>
    <name type="common">Common ragweed</name>
    <dbReference type="NCBI Taxonomy" id="4212"/>
    <lineage>
        <taxon>Eukaryota</taxon>
        <taxon>Viridiplantae</taxon>
        <taxon>Streptophyta</taxon>
        <taxon>Embryophyta</taxon>
        <taxon>Tracheophyta</taxon>
        <taxon>Spermatophyta</taxon>
        <taxon>Magnoliopsida</taxon>
        <taxon>eudicotyledons</taxon>
        <taxon>Gunneridae</taxon>
        <taxon>Pentapetalae</taxon>
        <taxon>asterids</taxon>
        <taxon>campanulids</taxon>
        <taxon>Asterales</taxon>
        <taxon>Asteraceae</taxon>
        <taxon>Asteroideae</taxon>
        <taxon>Heliantheae alliance</taxon>
        <taxon>Heliantheae</taxon>
        <taxon>Ambrosia</taxon>
    </lineage>
</organism>
<protein>
    <submittedName>
        <fullName evidence="1">Uncharacterized protein</fullName>
    </submittedName>
</protein>
<evidence type="ECO:0000313" key="1">
    <source>
        <dbReference type="EMBL" id="KAI7738742.1"/>
    </source>
</evidence>
<dbReference type="EMBL" id="JAMZMK010008733">
    <property type="protein sequence ID" value="KAI7738742.1"/>
    <property type="molecule type" value="Genomic_DNA"/>
</dbReference>
<evidence type="ECO:0000313" key="2">
    <source>
        <dbReference type="Proteomes" id="UP001206925"/>
    </source>
</evidence>
<sequence length="81" mass="8933">IRPLETMADYTGIMRKHMTGIESEISNIIAGDGGVLAGGVEIVVRTFRNMCVRQGWFVSVCFDTVYSEVCTLTAATRRPHP</sequence>
<comment type="caution">
    <text evidence="1">The sequence shown here is derived from an EMBL/GenBank/DDBJ whole genome shotgun (WGS) entry which is preliminary data.</text>
</comment>
<proteinExistence type="predicted"/>
<accession>A0AAD5CBR2</accession>
<feature type="non-terminal residue" evidence="1">
    <location>
        <position position="1"/>
    </location>
</feature>
<gene>
    <name evidence="1" type="ORF">M8C21_033856</name>
</gene>
<dbReference type="Proteomes" id="UP001206925">
    <property type="component" value="Unassembled WGS sequence"/>
</dbReference>